<sequence>MNSLRCLVLLINCLILFGCEEKSVSSEIWTPSKILQIGEFSIADGASDSILLVNKGNSKVRIKNYQSDCACTIPKLSKDWLNPSDSVFLKFDLHPSLPGVVQQKIIVETNSSSNPKFIFLIRGKAIL</sequence>
<dbReference type="RefSeq" id="WP_376886545.1">
    <property type="nucleotide sequence ID" value="NZ_JBHUHR010000038.1"/>
</dbReference>
<proteinExistence type="predicted"/>
<accession>A0ABW4VQM5</accession>
<keyword evidence="2" id="KW-1185">Reference proteome</keyword>
<dbReference type="InterPro" id="IPR013783">
    <property type="entry name" value="Ig-like_fold"/>
</dbReference>
<organism evidence="1 2">
    <name type="scientific">Belliella marina</name>
    <dbReference type="NCBI Taxonomy" id="1644146"/>
    <lineage>
        <taxon>Bacteria</taxon>
        <taxon>Pseudomonadati</taxon>
        <taxon>Bacteroidota</taxon>
        <taxon>Cytophagia</taxon>
        <taxon>Cytophagales</taxon>
        <taxon>Cyclobacteriaceae</taxon>
        <taxon>Belliella</taxon>
    </lineage>
</organism>
<reference evidence="2" key="1">
    <citation type="journal article" date="2019" name="Int. J. Syst. Evol. Microbiol.">
        <title>The Global Catalogue of Microorganisms (GCM) 10K type strain sequencing project: providing services to taxonomists for standard genome sequencing and annotation.</title>
        <authorList>
            <consortium name="The Broad Institute Genomics Platform"/>
            <consortium name="The Broad Institute Genome Sequencing Center for Infectious Disease"/>
            <person name="Wu L."/>
            <person name="Ma J."/>
        </authorList>
    </citation>
    <scope>NUCLEOTIDE SEQUENCE [LARGE SCALE GENOMIC DNA]</scope>
    <source>
        <strain evidence="2">CGMCC 1.15180</strain>
    </source>
</reference>
<dbReference type="Pfam" id="PF07610">
    <property type="entry name" value="DUF1573"/>
    <property type="match status" value="1"/>
</dbReference>
<dbReference type="Proteomes" id="UP001597361">
    <property type="component" value="Unassembled WGS sequence"/>
</dbReference>
<gene>
    <name evidence="1" type="ORF">ACFSKL_12465</name>
</gene>
<name>A0ABW4VQM5_9BACT</name>
<evidence type="ECO:0000313" key="2">
    <source>
        <dbReference type="Proteomes" id="UP001597361"/>
    </source>
</evidence>
<dbReference type="InterPro" id="IPR011467">
    <property type="entry name" value="DUF1573"/>
</dbReference>
<dbReference type="Gene3D" id="2.60.40.10">
    <property type="entry name" value="Immunoglobulins"/>
    <property type="match status" value="1"/>
</dbReference>
<evidence type="ECO:0000313" key="1">
    <source>
        <dbReference type="EMBL" id="MFD2035608.1"/>
    </source>
</evidence>
<comment type="caution">
    <text evidence="1">The sequence shown here is derived from an EMBL/GenBank/DDBJ whole genome shotgun (WGS) entry which is preliminary data.</text>
</comment>
<protein>
    <submittedName>
        <fullName evidence="1">DUF1573 domain-containing protein</fullName>
    </submittedName>
</protein>
<dbReference type="EMBL" id="JBHUHR010000038">
    <property type="protein sequence ID" value="MFD2035608.1"/>
    <property type="molecule type" value="Genomic_DNA"/>
</dbReference>
<dbReference type="PROSITE" id="PS51257">
    <property type="entry name" value="PROKAR_LIPOPROTEIN"/>
    <property type="match status" value="1"/>
</dbReference>